<evidence type="ECO:0000256" key="2">
    <source>
        <dbReference type="SAM" id="Phobius"/>
    </source>
</evidence>
<evidence type="ECO:0000313" key="3">
    <source>
        <dbReference type="EMBL" id="SDC68628.1"/>
    </source>
</evidence>
<keyword evidence="2" id="KW-1133">Transmembrane helix</keyword>
<sequence length="245" mass="26794">MAPTVLRRTPHDAELLDRTGIIGASSGRGLGFANGVGAEDDEPARRGVNRSGAASMVAAVLMFVVGVGAVLGVGRPADFGGTSGQEPIVVAEPPPTEPAEEPAEDVAPPQPAEPQVTQEEPVPVPVEQEPEPEFTPVSVQEPEQEWSAPDMRAELPRSEQGRPDMREQLRELVRPVRDYYEKSRYSERSGYVDRSGSDDYSGRYAEYGDPENYDRSDDDLDRYARYSGDDDGGERWDDAHCHHGE</sequence>
<feature type="compositionally biased region" description="Acidic residues" evidence="1">
    <location>
        <begin position="208"/>
        <end position="220"/>
    </location>
</feature>
<dbReference type="AlphaFoldDB" id="A0A222VJ25"/>
<name>A0A222VJ25_9PSEU</name>
<dbReference type="EMBL" id="FMZE01000003">
    <property type="protein sequence ID" value="SDC68628.1"/>
    <property type="molecule type" value="Genomic_DNA"/>
</dbReference>
<feature type="region of interest" description="Disordered" evidence="1">
    <location>
        <begin position="82"/>
        <end position="245"/>
    </location>
</feature>
<feature type="transmembrane region" description="Helical" evidence="2">
    <location>
        <begin position="53"/>
        <end position="73"/>
    </location>
</feature>
<organism evidence="3 4">
    <name type="scientific">Prauserella marina</name>
    <dbReference type="NCBI Taxonomy" id="530584"/>
    <lineage>
        <taxon>Bacteria</taxon>
        <taxon>Bacillati</taxon>
        <taxon>Actinomycetota</taxon>
        <taxon>Actinomycetes</taxon>
        <taxon>Pseudonocardiales</taxon>
        <taxon>Pseudonocardiaceae</taxon>
        <taxon>Prauserella</taxon>
    </lineage>
</organism>
<protein>
    <submittedName>
        <fullName evidence="3">Uncharacterized protein</fullName>
    </submittedName>
</protein>
<dbReference type="OrthoDB" id="3557370at2"/>
<feature type="compositionally biased region" description="Basic and acidic residues" evidence="1">
    <location>
        <begin position="221"/>
        <end position="245"/>
    </location>
</feature>
<dbReference type="RefSeq" id="WP_091801414.1">
    <property type="nucleotide sequence ID" value="NZ_CP016353.1"/>
</dbReference>
<evidence type="ECO:0000256" key="1">
    <source>
        <dbReference type="SAM" id="MobiDB-lite"/>
    </source>
</evidence>
<accession>A0A222VJ25</accession>
<feature type="compositionally biased region" description="Low complexity" evidence="1">
    <location>
        <begin position="113"/>
        <end position="127"/>
    </location>
</feature>
<feature type="compositionally biased region" description="Basic and acidic residues" evidence="1">
    <location>
        <begin position="151"/>
        <end position="201"/>
    </location>
</feature>
<gene>
    <name evidence="3" type="ORF">SAMN05421630_103193</name>
</gene>
<dbReference type="Proteomes" id="UP000199494">
    <property type="component" value="Unassembled WGS sequence"/>
</dbReference>
<reference evidence="3 4" key="1">
    <citation type="submission" date="2016-10" db="EMBL/GenBank/DDBJ databases">
        <authorList>
            <person name="de Groot N.N."/>
        </authorList>
    </citation>
    <scope>NUCLEOTIDE SEQUENCE [LARGE SCALE GENOMIC DNA]</scope>
    <source>
        <strain evidence="3 4">CGMCC 4.5506</strain>
    </source>
</reference>
<evidence type="ECO:0000313" key="4">
    <source>
        <dbReference type="Proteomes" id="UP000199494"/>
    </source>
</evidence>
<keyword evidence="4" id="KW-1185">Reference proteome</keyword>
<proteinExistence type="predicted"/>
<dbReference type="KEGG" id="pmad:BAY61_01205"/>
<keyword evidence="2" id="KW-0812">Transmembrane</keyword>
<keyword evidence="2" id="KW-0472">Membrane</keyword>